<dbReference type="Gene3D" id="3.10.290.60">
    <property type="entry name" value="Ubiquitin-activating enzyme E1, UFD domain"/>
    <property type="match status" value="1"/>
</dbReference>
<dbReference type="GO" id="GO:0005524">
    <property type="term" value="F:ATP binding"/>
    <property type="evidence" value="ECO:0007669"/>
    <property type="project" value="UniProtKB-KW"/>
</dbReference>
<evidence type="ECO:0000256" key="5">
    <source>
        <dbReference type="ARBA" id="ARBA00022598"/>
    </source>
</evidence>
<dbReference type="GO" id="GO:0031510">
    <property type="term" value="C:SUMO activating enzyme complex"/>
    <property type="evidence" value="ECO:0007669"/>
    <property type="project" value="TreeGrafter"/>
</dbReference>
<keyword evidence="5" id="KW-0436">Ligase</keyword>
<dbReference type="InterPro" id="IPR000011">
    <property type="entry name" value="UBQ/SUMO-activ_enz_E1-like"/>
</dbReference>
<dbReference type="Pfam" id="PF00899">
    <property type="entry name" value="ThiF"/>
    <property type="match status" value="2"/>
</dbReference>
<comment type="catalytic activity">
    <reaction evidence="1">
        <text>ATP + ubiquitin + [E1 ubiquitin-activating enzyme]-L-cysteine = AMP + diphosphate + S-ubiquitinyl-[E1 ubiquitin-activating enzyme]-L-cysteine.</text>
        <dbReference type="EC" id="6.2.1.45"/>
    </reaction>
</comment>
<evidence type="ECO:0000256" key="2">
    <source>
        <dbReference type="ARBA" id="ARBA00004906"/>
    </source>
</evidence>
<evidence type="ECO:0000313" key="11">
    <source>
        <dbReference type="EMBL" id="KAK2161943.1"/>
    </source>
</evidence>
<dbReference type="Proteomes" id="UP001208570">
    <property type="component" value="Unassembled WGS sequence"/>
</dbReference>
<evidence type="ECO:0000256" key="1">
    <source>
        <dbReference type="ARBA" id="ARBA00000488"/>
    </source>
</evidence>
<dbReference type="SUPFAM" id="SSF69572">
    <property type="entry name" value="Activating enzymes of the ubiquitin-like proteins"/>
    <property type="match status" value="2"/>
</dbReference>
<dbReference type="EC" id="6.2.1.45" evidence="4"/>
<feature type="region of interest" description="Disordered" evidence="9">
    <location>
        <begin position="719"/>
        <end position="740"/>
    </location>
</feature>
<dbReference type="InterPro" id="IPR038252">
    <property type="entry name" value="UBA_E1_C_sf"/>
</dbReference>
<dbReference type="InterPro" id="IPR035985">
    <property type="entry name" value="Ubiquitin-activating_enz"/>
</dbReference>
<protein>
    <recommendedName>
        <fullName evidence="4">E1 ubiquitin-activating enzyme</fullName>
        <ecNumber evidence="4">6.2.1.45</ecNumber>
    </recommendedName>
</protein>
<reference evidence="11" key="1">
    <citation type="journal article" date="2023" name="Mol. Biol. Evol.">
        <title>Third-Generation Sequencing Reveals the Adaptive Role of the Epigenome in Three Deep-Sea Polychaetes.</title>
        <authorList>
            <person name="Perez M."/>
            <person name="Aroh O."/>
            <person name="Sun Y."/>
            <person name="Lan Y."/>
            <person name="Juniper S.K."/>
            <person name="Young C.R."/>
            <person name="Angers B."/>
            <person name="Qian P.Y."/>
        </authorList>
    </citation>
    <scope>NUCLEOTIDE SEQUENCE</scope>
    <source>
        <strain evidence="11">P08H-3</strain>
    </source>
</reference>
<evidence type="ECO:0000256" key="7">
    <source>
        <dbReference type="ARBA" id="ARBA00022786"/>
    </source>
</evidence>
<dbReference type="PRINTS" id="PR01849">
    <property type="entry name" value="UBIQUITINACT"/>
</dbReference>
<feature type="domain" description="Ubiquitin-activating enzyme E1 C-terminal" evidence="10">
    <location>
        <begin position="838"/>
        <end position="961"/>
    </location>
</feature>
<keyword evidence="8" id="KW-0067">ATP-binding</keyword>
<comment type="caution">
    <text evidence="11">The sequence shown here is derived from an EMBL/GenBank/DDBJ whole genome shotgun (WGS) entry which is preliminary data.</text>
</comment>
<dbReference type="InterPro" id="IPR018075">
    <property type="entry name" value="UBQ-activ_enz_E1"/>
</dbReference>
<dbReference type="GO" id="GO:0005737">
    <property type="term" value="C:cytoplasm"/>
    <property type="evidence" value="ECO:0007669"/>
    <property type="project" value="TreeGrafter"/>
</dbReference>
<evidence type="ECO:0000256" key="3">
    <source>
        <dbReference type="ARBA" id="ARBA00005673"/>
    </source>
</evidence>
<evidence type="ECO:0000256" key="8">
    <source>
        <dbReference type="ARBA" id="ARBA00022840"/>
    </source>
</evidence>
<dbReference type="Gene3D" id="1.10.10.2660">
    <property type="entry name" value="Ubiquitin-activating enzyme E1, SCCH domain"/>
    <property type="match status" value="1"/>
</dbReference>
<gene>
    <name evidence="11" type="ORF">LSH36_107g04046</name>
</gene>
<evidence type="ECO:0000256" key="6">
    <source>
        <dbReference type="ARBA" id="ARBA00022741"/>
    </source>
</evidence>
<dbReference type="NCBIfam" id="TIGR01408">
    <property type="entry name" value="Ube1"/>
    <property type="match status" value="1"/>
</dbReference>
<proteinExistence type="inferred from homology"/>
<dbReference type="AlphaFoldDB" id="A0AAD9JYS3"/>
<evidence type="ECO:0000256" key="9">
    <source>
        <dbReference type="SAM" id="MobiDB-lite"/>
    </source>
</evidence>
<dbReference type="Pfam" id="PF09358">
    <property type="entry name" value="E1_UFD"/>
    <property type="match status" value="1"/>
</dbReference>
<dbReference type="Pfam" id="PF10585">
    <property type="entry name" value="UBA_E1_SCCH"/>
    <property type="match status" value="1"/>
</dbReference>
<dbReference type="PANTHER" id="PTHR10953:SF186">
    <property type="entry name" value="UBIQUITIN-LIKE MODIFIER-ACTIVATING ENZYME 6"/>
    <property type="match status" value="1"/>
</dbReference>
<name>A0AAD9JYS3_9ANNE</name>
<dbReference type="GO" id="GO:0019948">
    <property type="term" value="F:SUMO activating enzyme activity"/>
    <property type="evidence" value="ECO:0007669"/>
    <property type="project" value="TreeGrafter"/>
</dbReference>
<dbReference type="InterPro" id="IPR042063">
    <property type="entry name" value="Ubi_acti_E1_SCCH"/>
</dbReference>
<dbReference type="GO" id="GO:0016925">
    <property type="term" value="P:protein sumoylation"/>
    <property type="evidence" value="ECO:0007669"/>
    <property type="project" value="TreeGrafter"/>
</dbReference>
<dbReference type="GO" id="GO:0004839">
    <property type="term" value="F:ubiquitin activating enzyme activity"/>
    <property type="evidence" value="ECO:0007669"/>
    <property type="project" value="UniProtKB-EC"/>
</dbReference>
<dbReference type="EMBL" id="JAODUP010000107">
    <property type="protein sequence ID" value="KAK2161943.1"/>
    <property type="molecule type" value="Genomic_DNA"/>
</dbReference>
<comment type="similarity">
    <text evidence="3">Belongs to the ubiquitin-activating E1 family.</text>
</comment>
<evidence type="ECO:0000259" key="10">
    <source>
        <dbReference type="SMART" id="SM00985"/>
    </source>
</evidence>
<keyword evidence="7" id="KW-0833">Ubl conjugation pathway</keyword>
<dbReference type="FunFam" id="3.50.50.80:FF:000001">
    <property type="entry name" value="ubiquitin-like modifier-activating enzyme 1"/>
    <property type="match status" value="1"/>
</dbReference>
<dbReference type="Gene3D" id="3.40.50.720">
    <property type="entry name" value="NAD(P)-binding Rossmann-like Domain"/>
    <property type="match status" value="1"/>
</dbReference>
<dbReference type="InterPro" id="IPR042449">
    <property type="entry name" value="Ub-E1_IAD_1"/>
</dbReference>
<organism evidence="11 12">
    <name type="scientific">Paralvinella palmiformis</name>
    <dbReference type="NCBI Taxonomy" id="53620"/>
    <lineage>
        <taxon>Eukaryota</taxon>
        <taxon>Metazoa</taxon>
        <taxon>Spiralia</taxon>
        <taxon>Lophotrochozoa</taxon>
        <taxon>Annelida</taxon>
        <taxon>Polychaeta</taxon>
        <taxon>Sedentaria</taxon>
        <taxon>Canalipalpata</taxon>
        <taxon>Terebellida</taxon>
        <taxon>Terebelliformia</taxon>
        <taxon>Alvinellidae</taxon>
        <taxon>Paralvinella</taxon>
    </lineage>
</organism>
<accession>A0AAD9JYS3</accession>
<dbReference type="InterPro" id="IPR000594">
    <property type="entry name" value="ThiF_NAD_FAD-bd"/>
</dbReference>
<dbReference type="InterPro" id="IPR019572">
    <property type="entry name" value="UBA_E1_SCCH"/>
</dbReference>
<sequence>MDTGYDVIDDSLYSRQRYVLGDSAMQRMAKSNVLLVNIGGLGVEIAKNIVLAGIKSLTIQDGSQATYLDLGCQFFITEDDVKSGKNRAETSAVRISELNPYVSVRTLTNQLTELLDLEYLKEYQCVILTETSLDVQLRISDFCRKQNPQIMMIVADVYGVFSWTFCDFGDTFDVVDPNGEEPKQVFISNVTKDNPGEVTTLDNMLHGFETGDLVRFKEIRGMDSLNGTQCKIKDLSKFDAPANIHLGMLTTECFKQKHGHLPGVWCLQDADNFVQLAAEENIKLTNKLEELDTTLLRQMSLTCCGRLAPLCATLGGIVAQEALKALTGKFTPLHQWLHLDAAEVLNGLEVKPSDSFQPVQSRYDALRICVGGELCQKLATLKLFMVGCGAIGCEMMKNYALLGISTADQGKLTITDHDLIEKSNLNRQFLFKPHHIRKAKSTTSAASAKEINPALIIDAHQNKVWPQTEADIYHDKFYESQDVVVNALDNLEARRYVDSRCVTNQRPLLESGTMGAKGHVQVIIPHLTESYSSQRDPPEIEVPYCTLKSFPAQIEHCIQWARDKFESTFVQKPQLHNKFWSTNNADDVIKRLSDGQSIDGCVTASKVLYARPLNWIDCVTVARLKFEKYFNHRAKNLLHIFPLDTKMPDGSLFWQSPKRPPTPVNFDPQNPTHMLFITSWAKIIASVCGVPWAKADVTEDTMKAILLKVQVPEFRPSGKRVETDENAGKTEETEITGDDLKDSANRIQTTLLSKPQAFQPLSTAEFEKDDDSNGHIDFITAASNLRATMYNIETVDRLKAKRIAGRIVPAIATTTAAVAGLVTIELIKLVKKAPLEHFKNCFLNLALPIFLFSEPGPVEKVTMLSGTTYTLWDRWEIRGNKNFTVQEFLNSLKEKYNAIADSVIHGVKMLYVPIIPAHKKRLRQPMLQFLKSASSKKYVDLVVSFKAAADDTEVEQEGPPVRYFFGI</sequence>
<dbReference type="FunFam" id="3.40.50.720:FF:000015">
    <property type="entry name" value="Ubiquitin-activating enzyme E1 1"/>
    <property type="match status" value="1"/>
</dbReference>
<comment type="pathway">
    <text evidence="2">Protein modification; protein ubiquitination.</text>
</comment>
<evidence type="ECO:0000256" key="4">
    <source>
        <dbReference type="ARBA" id="ARBA00012990"/>
    </source>
</evidence>
<dbReference type="InterPro" id="IPR045886">
    <property type="entry name" value="ThiF/MoeB/HesA"/>
</dbReference>
<dbReference type="FunFam" id="1.10.10.2660:FF:000003">
    <property type="entry name" value="ubiquitin-like modifier-activating enzyme 6 isoform X1"/>
    <property type="match status" value="1"/>
</dbReference>
<dbReference type="SMART" id="SM00985">
    <property type="entry name" value="UBA_e1_C"/>
    <property type="match status" value="1"/>
</dbReference>
<keyword evidence="6" id="KW-0547">Nucleotide-binding</keyword>
<dbReference type="Gene3D" id="3.40.50.12550">
    <property type="entry name" value="Ubiquitin-activating enzyme E1, inactive adenylation domain, subdomain 2"/>
    <property type="match status" value="1"/>
</dbReference>
<keyword evidence="12" id="KW-1185">Reference proteome</keyword>
<dbReference type="Gene3D" id="3.50.50.80">
    <property type="entry name" value="Ubiquitin-activating enzyme E1, inactive adenylation domain, subdomain 1"/>
    <property type="match status" value="1"/>
</dbReference>
<dbReference type="InterPro" id="IPR018965">
    <property type="entry name" value="Ub-activating_enz_E1_C"/>
</dbReference>
<evidence type="ECO:0000313" key="12">
    <source>
        <dbReference type="Proteomes" id="UP001208570"/>
    </source>
</evidence>
<dbReference type="PANTHER" id="PTHR10953">
    <property type="entry name" value="UBIQUITIN-ACTIVATING ENZYME E1"/>
    <property type="match status" value="1"/>
</dbReference>